<evidence type="ECO:0000256" key="1">
    <source>
        <dbReference type="SAM" id="Coils"/>
    </source>
</evidence>
<dbReference type="EMBL" id="CCKQ01019407">
    <property type="protein sequence ID" value="CDW91422.1"/>
    <property type="molecule type" value="Genomic_DNA"/>
</dbReference>
<feature type="region of interest" description="Disordered" evidence="2">
    <location>
        <begin position="80"/>
        <end position="138"/>
    </location>
</feature>
<reference evidence="3 4" key="1">
    <citation type="submission" date="2014-06" db="EMBL/GenBank/DDBJ databases">
        <authorList>
            <person name="Swart Estienne"/>
        </authorList>
    </citation>
    <scope>NUCLEOTIDE SEQUENCE [LARGE SCALE GENOMIC DNA]</scope>
    <source>
        <strain evidence="3 4">130c</strain>
    </source>
</reference>
<feature type="compositionally biased region" description="Low complexity" evidence="2">
    <location>
        <begin position="81"/>
        <end position="110"/>
    </location>
</feature>
<gene>
    <name evidence="3" type="primary">Contig4806.g5132</name>
    <name evidence="3" type="ORF">STYLEM_20577</name>
</gene>
<name>A0A078BE52_STYLE</name>
<evidence type="ECO:0000313" key="4">
    <source>
        <dbReference type="Proteomes" id="UP000039865"/>
    </source>
</evidence>
<evidence type="ECO:0000313" key="3">
    <source>
        <dbReference type="EMBL" id="CDW91422.1"/>
    </source>
</evidence>
<proteinExistence type="predicted"/>
<feature type="region of interest" description="Disordered" evidence="2">
    <location>
        <begin position="214"/>
        <end position="235"/>
    </location>
</feature>
<protein>
    <submittedName>
        <fullName evidence="3">Uncharacterized protein</fullName>
    </submittedName>
</protein>
<dbReference type="AlphaFoldDB" id="A0A078BE52"/>
<accession>A0A078BE52</accession>
<dbReference type="InParanoid" id="A0A078BE52"/>
<feature type="coiled-coil region" evidence="1">
    <location>
        <begin position="319"/>
        <end position="350"/>
    </location>
</feature>
<sequence>MSQKFRLPENFHQRILDLEKLIEQEKEQTPHAILRSLTLLYSVNYYPVIDNHYQQAIEYYGYIDDNDSCIDLNLRRSRMYNSSNSSKSGKSQSSSDSVESSSSSSSGSQGSEEEEEVDRLSNSNNEIGSKGRSNEEDYDEVVLMDKEMSKTPSNKSFSLTLNQNAPESHYQTLHLHTQITKKKSQIDMDEIMNDKYKINVLSDFEIITPRGEIEKSMNTPKNNSRDKKLKAFQSSRRSSKFQSIEEIKTNQEYAIKIIQSEQKDQSQNFQDRLRNRKINKMVKTQMDYSLQQLNNGGYQDKSILNIYYNVNLNAPGSTIDQYQQEYQQDEEDENEGLQELDKRKEEILEEFLEYAFQKKHEALEQIRGDCKKNKTPKDEEKKLVFEASKVMDTKRKQGMADLTKQMNLIIMDVEQPINEKLNRLQDKEQINTFIHSMFQTQQEQISGLDM</sequence>
<organism evidence="3 4">
    <name type="scientific">Stylonychia lemnae</name>
    <name type="common">Ciliate</name>
    <dbReference type="NCBI Taxonomy" id="5949"/>
    <lineage>
        <taxon>Eukaryota</taxon>
        <taxon>Sar</taxon>
        <taxon>Alveolata</taxon>
        <taxon>Ciliophora</taxon>
        <taxon>Intramacronucleata</taxon>
        <taxon>Spirotrichea</taxon>
        <taxon>Stichotrichia</taxon>
        <taxon>Sporadotrichida</taxon>
        <taxon>Oxytrichidae</taxon>
        <taxon>Stylonychinae</taxon>
        <taxon>Stylonychia</taxon>
    </lineage>
</organism>
<keyword evidence="1" id="KW-0175">Coiled coil</keyword>
<evidence type="ECO:0000256" key="2">
    <source>
        <dbReference type="SAM" id="MobiDB-lite"/>
    </source>
</evidence>
<dbReference type="Proteomes" id="UP000039865">
    <property type="component" value="Unassembled WGS sequence"/>
</dbReference>
<keyword evidence="4" id="KW-1185">Reference proteome</keyword>